<dbReference type="Gene3D" id="3.90.180.10">
    <property type="entry name" value="Medium-chain alcohol dehydrogenases, catalytic domain"/>
    <property type="match status" value="1"/>
</dbReference>
<dbReference type="InterPro" id="IPR013154">
    <property type="entry name" value="ADH-like_N"/>
</dbReference>
<dbReference type="CDD" id="cd05195">
    <property type="entry name" value="enoyl_red"/>
    <property type="match status" value="1"/>
</dbReference>
<dbReference type="GO" id="GO:0044550">
    <property type="term" value="P:secondary metabolite biosynthetic process"/>
    <property type="evidence" value="ECO:0007669"/>
    <property type="project" value="UniProtKB-ARBA"/>
</dbReference>
<dbReference type="SMART" id="SM00829">
    <property type="entry name" value="PKS_ER"/>
    <property type="match status" value="1"/>
</dbReference>
<keyword evidence="1" id="KW-0596">Phosphopantetheine</keyword>
<dbReference type="GO" id="GO:1901336">
    <property type="term" value="P:lactone biosynthetic process"/>
    <property type="evidence" value="ECO:0007669"/>
    <property type="project" value="UniProtKB-ARBA"/>
</dbReference>
<dbReference type="InterPro" id="IPR036291">
    <property type="entry name" value="NAD(P)-bd_dom_sf"/>
</dbReference>
<evidence type="ECO:0000256" key="2">
    <source>
        <dbReference type="ARBA" id="ARBA00022553"/>
    </source>
</evidence>
<dbReference type="GeneID" id="73331140"/>
<keyword evidence="2" id="KW-0597">Phosphoprotein</keyword>
<evidence type="ECO:0000313" key="8">
    <source>
        <dbReference type="Proteomes" id="UP001055115"/>
    </source>
</evidence>
<keyword evidence="5" id="KW-0511">Multifunctional enzyme</keyword>
<dbReference type="SUPFAM" id="SSF50129">
    <property type="entry name" value="GroES-like"/>
    <property type="match status" value="1"/>
</dbReference>
<dbReference type="EMBL" id="BQXU01000034">
    <property type="protein sequence ID" value="GKT50157.1"/>
    <property type="molecule type" value="Genomic_DNA"/>
</dbReference>
<dbReference type="AlphaFoldDB" id="A0AA37PDG2"/>
<dbReference type="GO" id="GO:0016740">
    <property type="term" value="F:transferase activity"/>
    <property type="evidence" value="ECO:0007669"/>
    <property type="project" value="UniProtKB-KW"/>
</dbReference>
<dbReference type="InterPro" id="IPR013149">
    <property type="entry name" value="ADH-like_C"/>
</dbReference>
<dbReference type="GO" id="GO:0016491">
    <property type="term" value="F:oxidoreductase activity"/>
    <property type="evidence" value="ECO:0007669"/>
    <property type="project" value="UniProtKB-KW"/>
</dbReference>
<keyword evidence="8" id="KW-1185">Reference proteome</keyword>
<dbReference type="RefSeq" id="XP_049132507.1">
    <property type="nucleotide sequence ID" value="XM_049276550.1"/>
</dbReference>
<dbReference type="InterPro" id="IPR011032">
    <property type="entry name" value="GroES-like_sf"/>
</dbReference>
<dbReference type="InterPro" id="IPR050444">
    <property type="entry name" value="Polyketide_Synthase"/>
</dbReference>
<comment type="caution">
    <text evidence="7">The sequence shown here is derived from an EMBL/GenBank/DDBJ whole genome shotgun (WGS) entry which is preliminary data.</text>
</comment>
<dbReference type="SUPFAM" id="SSF51735">
    <property type="entry name" value="NAD(P)-binding Rossmann-fold domains"/>
    <property type="match status" value="1"/>
</dbReference>
<name>A0AA37PDG2_9PEZI</name>
<proteinExistence type="predicted"/>
<evidence type="ECO:0000256" key="4">
    <source>
        <dbReference type="ARBA" id="ARBA00023002"/>
    </source>
</evidence>
<evidence type="ECO:0000256" key="1">
    <source>
        <dbReference type="ARBA" id="ARBA00022450"/>
    </source>
</evidence>
<keyword evidence="3" id="KW-0808">Transferase</keyword>
<reference evidence="7 8" key="1">
    <citation type="submission" date="2022-03" db="EMBL/GenBank/DDBJ databases">
        <title>Genome data of Colletotrichum spp.</title>
        <authorList>
            <person name="Utami Y.D."/>
            <person name="Hiruma K."/>
        </authorList>
    </citation>
    <scope>NUCLEOTIDE SEQUENCE [LARGE SCALE GENOMIC DNA]</scope>
    <source>
        <strain evidence="7 8">MAFF 239500</strain>
    </source>
</reference>
<dbReference type="PROSITE" id="PS01162">
    <property type="entry name" value="QOR_ZETA_CRYSTAL"/>
    <property type="match status" value="1"/>
</dbReference>
<sequence>MSQAEASILDIQQRGLLEAAYHTFENGFNGHIGSLLTIPGQAKKPHINITIATPGLLDTLYFIENHGSTTPLQDDEIEIEIKASSVNLKNVMHALGQIPGVGFGFDGSGTVSRTSANSNFSIGDSVMWCNHTGGGFGTYLRCSELQAEKMPVGMAFNTAAALPAVYHTAIYSFIHVARLEKGESVLIHAAAGGVGQAAVQIARTIGATIYATVGSKSKRDLLKEIHHLPDDCVFDSRNPSFEKEMKLATNGRGVDVVLNSLGGDLLEHSWDCIAAFGRFVEIGKADILNNTSLPMLPFGQNVTFSAVDAVILHQENKPLVKIDLKELDNL</sequence>
<dbReference type="Proteomes" id="UP001055115">
    <property type="component" value="Unassembled WGS sequence"/>
</dbReference>
<feature type="domain" description="Enoyl reductase (ER)" evidence="6">
    <location>
        <begin position="55"/>
        <end position="330"/>
    </location>
</feature>
<dbReference type="PANTHER" id="PTHR45681">
    <property type="entry name" value="POLYKETIDE SYNTHASE 44-RELATED"/>
    <property type="match status" value="1"/>
</dbReference>
<accession>A0AA37PDG2</accession>
<dbReference type="FunFam" id="3.40.50.720:FF:000209">
    <property type="entry name" value="Polyketide synthase Pks12"/>
    <property type="match status" value="1"/>
</dbReference>
<evidence type="ECO:0000313" key="7">
    <source>
        <dbReference type="EMBL" id="GKT50157.1"/>
    </source>
</evidence>
<gene>
    <name evidence="7" type="ORF">ColSpa_10338</name>
</gene>
<organism evidence="7 8">
    <name type="scientific">Colletotrichum spaethianum</name>
    <dbReference type="NCBI Taxonomy" id="700344"/>
    <lineage>
        <taxon>Eukaryota</taxon>
        <taxon>Fungi</taxon>
        <taxon>Dikarya</taxon>
        <taxon>Ascomycota</taxon>
        <taxon>Pezizomycotina</taxon>
        <taxon>Sordariomycetes</taxon>
        <taxon>Hypocreomycetidae</taxon>
        <taxon>Glomerellales</taxon>
        <taxon>Glomerellaceae</taxon>
        <taxon>Colletotrichum</taxon>
        <taxon>Colletotrichum spaethianum species complex</taxon>
    </lineage>
</organism>
<dbReference type="Pfam" id="PF00107">
    <property type="entry name" value="ADH_zinc_N"/>
    <property type="match status" value="1"/>
</dbReference>
<dbReference type="InterPro" id="IPR002364">
    <property type="entry name" value="Quin_OxRdtase/zeta-crystal_CS"/>
</dbReference>
<evidence type="ECO:0000259" key="6">
    <source>
        <dbReference type="SMART" id="SM00829"/>
    </source>
</evidence>
<dbReference type="InterPro" id="IPR020843">
    <property type="entry name" value="ER"/>
</dbReference>
<evidence type="ECO:0000256" key="5">
    <source>
        <dbReference type="ARBA" id="ARBA00023268"/>
    </source>
</evidence>
<keyword evidence="4" id="KW-0560">Oxidoreductase</keyword>
<dbReference type="PANTHER" id="PTHR45681:SF6">
    <property type="entry name" value="POLYKETIDE SYNTHASE 37"/>
    <property type="match status" value="1"/>
</dbReference>
<evidence type="ECO:0000256" key="3">
    <source>
        <dbReference type="ARBA" id="ARBA00022679"/>
    </source>
</evidence>
<dbReference type="Pfam" id="PF08240">
    <property type="entry name" value="ADH_N"/>
    <property type="match status" value="1"/>
</dbReference>
<dbReference type="GO" id="GO:0008270">
    <property type="term" value="F:zinc ion binding"/>
    <property type="evidence" value="ECO:0007669"/>
    <property type="project" value="InterPro"/>
</dbReference>
<protein>
    <submittedName>
        <fullName evidence="7">Regucalcin</fullName>
    </submittedName>
</protein>